<dbReference type="EMBL" id="JBHTJT010000007">
    <property type="protein sequence ID" value="MFD0979273.1"/>
    <property type="molecule type" value="Genomic_DNA"/>
</dbReference>
<feature type="compositionally biased region" description="Basic and acidic residues" evidence="3">
    <location>
        <begin position="17"/>
        <end position="29"/>
    </location>
</feature>
<comment type="caution">
    <text evidence="4">The sequence shown here is derived from an EMBL/GenBank/DDBJ whole genome shotgun (WGS) entry which is preliminary data.</text>
</comment>
<organism evidence="4 5">
    <name type="scientific">Tropicimonas aquimaris</name>
    <dbReference type="NCBI Taxonomy" id="914152"/>
    <lineage>
        <taxon>Bacteria</taxon>
        <taxon>Pseudomonadati</taxon>
        <taxon>Pseudomonadota</taxon>
        <taxon>Alphaproteobacteria</taxon>
        <taxon>Rhodobacterales</taxon>
        <taxon>Roseobacteraceae</taxon>
        <taxon>Tropicimonas</taxon>
    </lineage>
</organism>
<gene>
    <name evidence="4" type="ORF">ACFQ2S_06350</name>
</gene>
<sequence length="110" mass="11613">MAAQAPDSTKSNPAADKAQKGNADVRKPDLVDRVVAATGAKKADVRSVVDATLAELGKALAKGETLQLPPLGRVKVQKRKPVDGGEVLQVRLRQVAEGAAKPKRNKEKPE</sequence>
<dbReference type="RefSeq" id="WP_386073607.1">
    <property type="nucleotide sequence ID" value="NZ_JBHTJT010000007.1"/>
</dbReference>
<dbReference type="SUPFAM" id="SSF47729">
    <property type="entry name" value="IHF-like DNA-binding proteins"/>
    <property type="match status" value="1"/>
</dbReference>
<dbReference type="Proteomes" id="UP001597108">
    <property type="component" value="Unassembled WGS sequence"/>
</dbReference>
<dbReference type="InterPro" id="IPR000119">
    <property type="entry name" value="Hist_DNA-bd"/>
</dbReference>
<feature type="region of interest" description="Disordered" evidence="3">
    <location>
        <begin position="1"/>
        <end position="29"/>
    </location>
</feature>
<evidence type="ECO:0000256" key="3">
    <source>
        <dbReference type="SAM" id="MobiDB-lite"/>
    </source>
</evidence>
<proteinExistence type="inferred from homology"/>
<accession>A0ABW3INH0</accession>
<reference evidence="5" key="1">
    <citation type="journal article" date="2019" name="Int. J. Syst. Evol. Microbiol.">
        <title>The Global Catalogue of Microorganisms (GCM) 10K type strain sequencing project: providing services to taxonomists for standard genome sequencing and annotation.</title>
        <authorList>
            <consortium name="The Broad Institute Genomics Platform"/>
            <consortium name="The Broad Institute Genome Sequencing Center for Infectious Disease"/>
            <person name="Wu L."/>
            <person name="Ma J."/>
        </authorList>
    </citation>
    <scope>NUCLEOTIDE SEQUENCE [LARGE SCALE GENOMIC DNA]</scope>
    <source>
        <strain evidence="5">CCUG 60524</strain>
    </source>
</reference>
<keyword evidence="2 4" id="KW-0238">DNA-binding</keyword>
<evidence type="ECO:0000256" key="2">
    <source>
        <dbReference type="ARBA" id="ARBA00023125"/>
    </source>
</evidence>
<dbReference type="Gene3D" id="4.10.520.10">
    <property type="entry name" value="IHF-like DNA-binding proteins"/>
    <property type="match status" value="1"/>
</dbReference>
<dbReference type="Pfam" id="PF00216">
    <property type="entry name" value="Bac_DNA_binding"/>
    <property type="match status" value="1"/>
</dbReference>
<evidence type="ECO:0000313" key="5">
    <source>
        <dbReference type="Proteomes" id="UP001597108"/>
    </source>
</evidence>
<dbReference type="GO" id="GO:0003677">
    <property type="term" value="F:DNA binding"/>
    <property type="evidence" value="ECO:0007669"/>
    <property type="project" value="UniProtKB-KW"/>
</dbReference>
<comment type="similarity">
    <text evidence="1">Belongs to the bacterial histone-like protein family.</text>
</comment>
<evidence type="ECO:0000256" key="1">
    <source>
        <dbReference type="ARBA" id="ARBA00010529"/>
    </source>
</evidence>
<name>A0ABW3INH0_9RHOB</name>
<feature type="compositionally biased region" description="Polar residues" evidence="3">
    <location>
        <begin position="1"/>
        <end position="12"/>
    </location>
</feature>
<keyword evidence="5" id="KW-1185">Reference proteome</keyword>
<evidence type="ECO:0000313" key="4">
    <source>
        <dbReference type="EMBL" id="MFD0979273.1"/>
    </source>
</evidence>
<dbReference type="InterPro" id="IPR010992">
    <property type="entry name" value="IHF-like_DNA-bd_dom_sf"/>
</dbReference>
<protein>
    <submittedName>
        <fullName evidence="4">HU family DNA-binding protein</fullName>
    </submittedName>
</protein>